<evidence type="ECO:0000256" key="1">
    <source>
        <dbReference type="SAM" id="SignalP"/>
    </source>
</evidence>
<dbReference type="Proteomes" id="UP000005561">
    <property type="component" value="Unassembled WGS sequence"/>
</dbReference>
<feature type="signal peptide" evidence="1">
    <location>
        <begin position="1"/>
        <end position="24"/>
    </location>
</feature>
<dbReference type="EMBL" id="ACCL02000023">
    <property type="protein sequence ID" value="EET58943.1"/>
    <property type="molecule type" value="Genomic_DNA"/>
</dbReference>
<proteinExistence type="predicted"/>
<dbReference type="eggNOG" id="ENOG503158D">
    <property type="taxonomic scope" value="Bacteria"/>
</dbReference>
<dbReference type="STRING" id="168384.SAMN05660368_03991"/>
<dbReference type="RefSeq" id="WP_006863812.1">
    <property type="nucleotide sequence ID" value="NZ_ACCL02000023.1"/>
</dbReference>
<evidence type="ECO:0000313" key="2">
    <source>
        <dbReference type="EMBL" id="EET58943.1"/>
    </source>
</evidence>
<name>C6LK62_9FIRM</name>
<gene>
    <name evidence="2" type="ORF">BRYFOR_09049</name>
</gene>
<protein>
    <submittedName>
        <fullName evidence="2">Uncharacterized protein</fullName>
    </submittedName>
</protein>
<accession>C6LK62</accession>
<keyword evidence="3" id="KW-1185">Reference proteome</keyword>
<dbReference type="AlphaFoldDB" id="C6LK62"/>
<dbReference type="PROSITE" id="PS51257">
    <property type="entry name" value="PROKAR_LIPOPROTEIN"/>
    <property type="match status" value="1"/>
</dbReference>
<dbReference type="OrthoDB" id="2052621at2"/>
<feature type="chain" id="PRO_5038703417" evidence="1">
    <location>
        <begin position="25"/>
        <end position="321"/>
    </location>
</feature>
<evidence type="ECO:0000313" key="3">
    <source>
        <dbReference type="Proteomes" id="UP000005561"/>
    </source>
</evidence>
<organism evidence="2 3">
    <name type="scientific">Marvinbryantia formatexigens DSM 14469</name>
    <dbReference type="NCBI Taxonomy" id="478749"/>
    <lineage>
        <taxon>Bacteria</taxon>
        <taxon>Bacillati</taxon>
        <taxon>Bacillota</taxon>
        <taxon>Clostridia</taxon>
        <taxon>Lachnospirales</taxon>
        <taxon>Lachnospiraceae</taxon>
        <taxon>Marvinbryantia</taxon>
    </lineage>
</organism>
<sequence length="321" mass="35057">MKRKECAAALGILSAMILSGCSLAIPGAGAEGGEDRLIGAFITEDYPDLFDMEAYLQDHVSQFKNAGEIQIGNTVGYEQKLYAVIDKKGSENASDWDISFGELEGISFFAVNHESSEGAQTWDSVYSAGISDVSTDINVTDDSSELSLKGTIYIVPGQADKDIAYYMNPVFQTADGRIYLTGGSGFSTSGESGEESVYFTSTLDGEVRTTGNGKCKTEKSSVALSYATMYPPVRITLYQMDEAHQCLKKQEFVPGTLPESLKLEPGAAYLLTETEKERLSGERFFTRAVYDNREDAENIMKTWYESGNGILAGQETVLEWN</sequence>
<keyword evidence="1" id="KW-0732">Signal</keyword>
<reference evidence="2" key="1">
    <citation type="submission" date="2009-07" db="EMBL/GenBank/DDBJ databases">
        <authorList>
            <person name="Weinstock G."/>
            <person name="Sodergren E."/>
            <person name="Clifton S."/>
            <person name="Fulton L."/>
            <person name="Fulton B."/>
            <person name="Courtney L."/>
            <person name="Fronick C."/>
            <person name="Harrison M."/>
            <person name="Strong C."/>
            <person name="Farmer C."/>
            <person name="Delahaunty K."/>
            <person name="Markovic C."/>
            <person name="Hall O."/>
            <person name="Minx P."/>
            <person name="Tomlinson C."/>
            <person name="Mitreva M."/>
            <person name="Nelson J."/>
            <person name="Hou S."/>
            <person name="Wollam A."/>
            <person name="Pepin K.H."/>
            <person name="Johnson M."/>
            <person name="Bhonagiri V."/>
            <person name="Nash W.E."/>
            <person name="Warren W."/>
            <person name="Chinwalla A."/>
            <person name="Mardis E.R."/>
            <person name="Wilson R.K."/>
        </authorList>
    </citation>
    <scope>NUCLEOTIDE SEQUENCE [LARGE SCALE GENOMIC DNA]</scope>
    <source>
        <strain evidence="2">DSM 14469</strain>
    </source>
</reference>
<comment type="caution">
    <text evidence="2">The sequence shown here is derived from an EMBL/GenBank/DDBJ whole genome shotgun (WGS) entry which is preliminary data.</text>
</comment>